<dbReference type="Proteomes" id="UP000024635">
    <property type="component" value="Unassembled WGS sequence"/>
</dbReference>
<dbReference type="AlphaFoldDB" id="A0A016SXL0"/>
<sequence length="85" mass="9547">MRSNEVKGGSPGTPYQLILVLVRSEALRNLIRKLVPGPVLLRYRKFVSGVSGSSQEAGRYLWSFRMEWPEAHRNTVGMNPGTSQM</sequence>
<keyword evidence="2" id="KW-1185">Reference proteome</keyword>
<proteinExistence type="predicted"/>
<name>A0A016SXL0_9BILA</name>
<accession>A0A016SXL0</accession>
<comment type="caution">
    <text evidence="1">The sequence shown here is derived from an EMBL/GenBank/DDBJ whole genome shotgun (WGS) entry which is preliminary data.</text>
</comment>
<organism evidence="1 2">
    <name type="scientific">Ancylostoma ceylanicum</name>
    <dbReference type="NCBI Taxonomy" id="53326"/>
    <lineage>
        <taxon>Eukaryota</taxon>
        <taxon>Metazoa</taxon>
        <taxon>Ecdysozoa</taxon>
        <taxon>Nematoda</taxon>
        <taxon>Chromadorea</taxon>
        <taxon>Rhabditida</taxon>
        <taxon>Rhabditina</taxon>
        <taxon>Rhabditomorpha</taxon>
        <taxon>Strongyloidea</taxon>
        <taxon>Ancylostomatidae</taxon>
        <taxon>Ancylostomatinae</taxon>
        <taxon>Ancylostoma</taxon>
    </lineage>
</organism>
<reference evidence="2" key="1">
    <citation type="journal article" date="2015" name="Nat. Genet.">
        <title>The genome and transcriptome of the zoonotic hookworm Ancylostoma ceylanicum identify infection-specific gene families.</title>
        <authorList>
            <person name="Schwarz E.M."/>
            <person name="Hu Y."/>
            <person name="Antoshechkin I."/>
            <person name="Miller M.M."/>
            <person name="Sternberg P.W."/>
            <person name="Aroian R.V."/>
        </authorList>
    </citation>
    <scope>NUCLEOTIDE SEQUENCE</scope>
    <source>
        <strain evidence="2">HY135</strain>
    </source>
</reference>
<protein>
    <submittedName>
        <fullName evidence="1">Uncharacterized protein</fullName>
    </submittedName>
</protein>
<dbReference type="EMBL" id="JARK01001499">
    <property type="protein sequence ID" value="EYB95162.1"/>
    <property type="molecule type" value="Genomic_DNA"/>
</dbReference>
<gene>
    <name evidence="1" type="primary">Acey_s0163.g3495</name>
    <name evidence="1" type="ORF">Y032_0163g3495</name>
</gene>
<evidence type="ECO:0000313" key="1">
    <source>
        <dbReference type="EMBL" id="EYB95162.1"/>
    </source>
</evidence>
<evidence type="ECO:0000313" key="2">
    <source>
        <dbReference type="Proteomes" id="UP000024635"/>
    </source>
</evidence>